<name>A0A2V0RCC0_9ZZZZ</name>
<feature type="compositionally biased region" description="Basic residues" evidence="1">
    <location>
        <begin position="594"/>
        <end position="604"/>
    </location>
</feature>
<organism evidence="2">
    <name type="scientific">viral metagenome</name>
    <dbReference type="NCBI Taxonomy" id="1070528"/>
    <lineage>
        <taxon>unclassified sequences</taxon>
        <taxon>metagenomes</taxon>
        <taxon>organismal metagenomes</taxon>
    </lineage>
</organism>
<sequence>MDTDDSFDTFDQTEQEMLETVNEILSGLDADFQLTEQDVHAWYSRNWRTTNMSKAITLVENYGIDLKFVAGGGRVIGATIAPWAINTFNSWGEVAAQEVMSIVAGQGNRIRRGGENSIKRVMQGIKNRANATKEAGHREQTVEGTSDGTGDRTLFVNRGEADLAFIPSEIPEVQSTRVVEIPNTTYTKVTITPGKYTTSNIERTPQSAYLAGMQWSLPPSTTYASTFWTNWVMKFQLLAQARTNFSVDATNKFSEANLTSYVNKLSLAISTYLFYANTYTFCALEGKNTARNKLRLFFDTDDMQYLALLKSRLDDLPIPPRLYNELSHLYAIYHTSEHSSTSSTYSFSPMTLFGDTARQLNSLPTSTNTQGIRHCLSNNVLADENFIKTTDMMARVMPEWLDVKVGSSQYSAHMYDADHLNLFINSPGVSSSPDTDSTTVRYNPTYAGDNSVEDKHYVMANAHGKDIRGDQQAMWSCLDTQAPGEPWSGYLVPVTSATGDGHASNRFKYIEGSAGTAKWSFDNHHSGFASGIDVAAGSNIYANTFGNEALQRNTPLGTYGVLGMSTESQRIPQDKYLDFILDIGTPSGDTGKDKKIKYRGKRKK</sequence>
<feature type="region of interest" description="Disordered" evidence="1">
    <location>
        <begin position="584"/>
        <end position="604"/>
    </location>
</feature>
<dbReference type="AlphaFoldDB" id="A0A2V0RCC0"/>
<evidence type="ECO:0008006" key="3">
    <source>
        <dbReference type="Google" id="ProtNLM"/>
    </source>
</evidence>
<accession>A0A2V0RCC0</accession>
<proteinExistence type="predicted"/>
<reference evidence="2" key="1">
    <citation type="submission" date="2017-04" db="EMBL/GenBank/DDBJ databases">
        <title>Unveiling RNA virosphere associated with marine microorganisms.</title>
        <authorList>
            <person name="Urayama S."/>
            <person name="Takaki Y."/>
            <person name="Nishi S."/>
            <person name="Yoshida Y."/>
            <person name="Deguchi S."/>
            <person name="Takai K."/>
            <person name="Nunoura T."/>
        </authorList>
    </citation>
    <scope>NUCLEOTIDE SEQUENCE</scope>
</reference>
<protein>
    <recommendedName>
        <fullName evidence="3">Capsid protein</fullName>
    </recommendedName>
</protein>
<feature type="region of interest" description="Disordered" evidence="1">
    <location>
        <begin position="130"/>
        <end position="149"/>
    </location>
</feature>
<dbReference type="EMBL" id="BDQE01000130">
    <property type="protein sequence ID" value="GBH22854.1"/>
    <property type="molecule type" value="Genomic_RNA"/>
</dbReference>
<evidence type="ECO:0000256" key="1">
    <source>
        <dbReference type="SAM" id="MobiDB-lite"/>
    </source>
</evidence>
<comment type="caution">
    <text evidence="2">The sequence shown here is derived from an EMBL/GenBank/DDBJ whole genome shotgun (WGS) entry which is preliminary data.</text>
</comment>
<evidence type="ECO:0000313" key="2">
    <source>
        <dbReference type="EMBL" id="GBH22854.1"/>
    </source>
</evidence>